<reference evidence="9" key="1">
    <citation type="journal article" date="2019" name="Int. J. Syst. Evol. Microbiol.">
        <title>The Global Catalogue of Microorganisms (GCM) 10K type strain sequencing project: providing services to taxonomists for standard genome sequencing and annotation.</title>
        <authorList>
            <consortium name="The Broad Institute Genomics Platform"/>
            <consortium name="The Broad Institute Genome Sequencing Center for Infectious Disease"/>
            <person name="Wu L."/>
            <person name="Ma J."/>
        </authorList>
    </citation>
    <scope>NUCLEOTIDE SEQUENCE [LARGE SCALE GENOMIC DNA]</scope>
    <source>
        <strain evidence="9">LMG 29894</strain>
    </source>
</reference>
<comment type="subcellular location">
    <subcellularLocation>
        <location evidence="1">Membrane</location>
        <topology evidence="1">Multi-pass membrane protein</topology>
    </subcellularLocation>
</comment>
<evidence type="ECO:0000256" key="1">
    <source>
        <dbReference type="ARBA" id="ARBA00004141"/>
    </source>
</evidence>
<gene>
    <name evidence="8" type="ORF">ACFOW7_11770</name>
</gene>
<feature type="transmembrane region" description="Helical" evidence="7">
    <location>
        <begin position="34"/>
        <end position="67"/>
    </location>
</feature>
<feature type="transmembrane region" description="Helical" evidence="7">
    <location>
        <begin position="231"/>
        <end position="252"/>
    </location>
</feature>
<feature type="transmembrane region" description="Helical" evidence="7">
    <location>
        <begin position="330"/>
        <end position="359"/>
    </location>
</feature>
<evidence type="ECO:0000256" key="7">
    <source>
        <dbReference type="SAM" id="Phobius"/>
    </source>
</evidence>
<evidence type="ECO:0000313" key="9">
    <source>
        <dbReference type="Proteomes" id="UP001595791"/>
    </source>
</evidence>
<dbReference type="Proteomes" id="UP001595791">
    <property type="component" value="Unassembled WGS sequence"/>
</dbReference>
<keyword evidence="4 7" id="KW-1133">Transmembrane helix</keyword>
<name>A0ABV8MSS2_9NEIS</name>
<feature type="region of interest" description="Disordered" evidence="6">
    <location>
        <begin position="1"/>
        <end position="26"/>
    </location>
</feature>
<evidence type="ECO:0000256" key="3">
    <source>
        <dbReference type="ARBA" id="ARBA00022692"/>
    </source>
</evidence>
<evidence type="ECO:0000256" key="4">
    <source>
        <dbReference type="ARBA" id="ARBA00022989"/>
    </source>
</evidence>
<dbReference type="PANTHER" id="PTHR21716">
    <property type="entry name" value="TRANSMEMBRANE PROTEIN"/>
    <property type="match status" value="1"/>
</dbReference>
<evidence type="ECO:0000256" key="5">
    <source>
        <dbReference type="ARBA" id="ARBA00023136"/>
    </source>
</evidence>
<comment type="caution">
    <text evidence="8">The sequence shown here is derived from an EMBL/GenBank/DDBJ whole genome shotgun (WGS) entry which is preliminary data.</text>
</comment>
<comment type="similarity">
    <text evidence="2">Belongs to the autoinducer-2 exporter (AI-2E) (TC 2.A.86) family.</text>
</comment>
<dbReference type="InterPro" id="IPR002549">
    <property type="entry name" value="AI-2E-like"/>
</dbReference>
<feature type="transmembrane region" description="Helical" evidence="7">
    <location>
        <begin position="176"/>
        <end position="195"/>
    </location>
</feature>
<accession>A0ABV8MSS2</accession>
<keyword evidence="9" id="KW-1185">Reference proteome</keyword>
<dbReference type="PANTHER" id="PTHR21716:SF64">
    <property type="entry name" value="AI-2 TRANSPORT PROTEIN TQSA"/>
    <property type="match status" value="1"/>
</dbReference>
<evidence type="ECO:0000313" key="8">
    <source>
        <dbReference type="EMBL" id="MFC4160025.1"/>
    </source>
</evidence>
<dbReference type="Pfam" id="PF01594">
    <property type="entry name" value="AI-2E_transport"/>
    <property type="match status" value="1"/>
</dbReference>
<feature type="compositionally biased region" description="Low complexity" evidence="6">
    <location>
        <begin position="9"/>
        <end position="21"/>
    </location>
</feature>
<evidence type="ECO:0000256" key="2">
    <source>
        <dbReference type="ARBA" id="ARBA00009773"/>
    </source>
</evidence>
<protein>
    <submittedName>
        <fullName evidence="8">AI-2E family transporter</fullName>
    </submittedName>
</protein>
<feature type="transmembrane region" description="Helical" evidence="7">
    <location>
        <begin position="294"/>
        <end position="310"/>
    </location>
</feature>
<feature type="transmembrane region" description="Helical" evidence="7">
    <location>
        <begin position="258"/>
        <end position="282"/>
    </location>
</feature>
<feature type="transmembrane region" description="Helical" evidence="7">
    <location>
        <begin position="87"/>
        <end position="108"/>
    </location>
</feature>
<proteinExistence type="inferred from homology"/>
<dbReference type="RefSeq" id="WP_378164407.1">
    <property type="nucleotide sequence ID" value="NZ_JBHSBU010000001.1"/>
</dbReference>
<keyword evidence="5 7" id="KW-0472">Membrane</keyword>
<dbReference type="EMBL" id="JBHSBU010000001">
    <property type="protein sequence ID" value="MFC4160025.1"/>
    <property type="molecule type" value="Genomic_DNA"/>
</dbReference>
<organism evidence="8 9">
    <name type="scientific">Chitinimonas lacunae</name>
    <dbReference type="NCBI Taxonomy" id="1963018"/>
    <lineage>
        <taxon>Bacteria</taxon>
        <taxon>Pseudomonadati</taxon>
        <taxon>Pseudomonadota</taxon>
        <taxon>Betaproteobacteria</taxon>
        <taxon>Neisseriales</taxon>
        <taxon>Chitinibacteraceae</taxon>
        <taxon>Chitinimonas</taxon>
    </lineage>
</organism>
<evidence type="ECO:0000256" key="6">
    <source>
        <dbReference type="SAM" id="MobiDB-lite"/>
    </source>
</evidence>
<sequence>MSTPPQTPTPSRRSSPLPSSRGCGPRQRSVWQRYWPLVALVLVLLLVHYLAGVLAPFIASIILAYILEPLVTRMARLGLSRNLSSLIVLSGTMLVVLALTLVIVPMFAQQLSALYGYLPKLLLWLRETAAPWLESRLGIDVAFDLDHLKEWLAEHGGEAGRVLTAMLPSLTSGGMALVEFSTSLVLIPVVLFYYLRDWPAMLHRVERLAPPRWKVKLHEVMRDLDAVLGQFLRGQVAVMLIMAVFYSLGLWMTGLKSALPIGIVAGLLIFVPYLGATVGLLLGTLAGLLQFQSLGGLLPIWAVFTLGQLIESFYVTPRLVGERIGLHPVTVIFALMAFGKLFGFVGVLLALPMAAALVVGFRHLQPLYFASRWYRR</sequence>
<keyword evidence="3 7" id="KW-0812">Transmembrane</keyword>